<dbReference type="PANTHER" id="PTHR43540:SF1">
    <property type="entry name" value="ISOCHORISMATASE HYDROLASE"/>
    <property type="match status" value="1"/>
</dbReference>
<dbReference type="InterPro" id="IPR036380">
    <property type="entry name" value="Isochorismatase-like_sf"/>
</dbReference>
<evidence type="ECO:0000313" key="5">
    <source>
        <dbReference type="Proteomes" id="UP000185696"/>
    </source>
</evidence>
<feature type="region of interest" description="Disordered" evidence="2">
    <location>
        <begin position="188"/>
        <end position="211"/>
    </location>
</feature>
<evidence type="ECO:0000259" key="3">
    <source>
        <dbReference type="Pfam" id="PF00857"/>
    </source>
</evidence>
<keyword evidence="1" id="KW-0378">Hydrolase</keyword>
<evidence type="ECO:0000256" key="2">
    <source>
        <dbReference type="SAM" id="MobiDB-lite"/>
    </source>
</evidence>
<dbReference type="Proteomes" id="UP000185696">
    <property type="component" value="Unassembled WGS sequence"/>
</dbReference>
<name>A0A7Z0WJS4_9PSEU</name>
<evidence type="ECO:0000256" key="1">
    <source>
        <dbReference type="ARBA" id="ARBA00022801"/>
    </source>
</evidence>
<proteinExistence type="predicted"/>
<dbReference type="Pfam" id="PF00857">
    <property type="entry name" value="Isochorismatase"/>
    <property type="match status" value="1"/>
</dbReference>
<dbReference type="InterPro" id="IPR000868">
    <property type="entry name" value="Isochorismatase-like_dom"/>
</dbReference>
<evidence type="ECO:0000313" key="4">
    <source>
        <dbReference type="EMBL" id="OLF06769.1"/>
    </source>
</evidence>
<dbReference type="CDD" id="cd00431">
    <property type="entry name" value="cysteine_hydrolases"/>
    <property type="match status" value="1"/>
</dbReference>
<dbReference type="SUPFAM" id="SSF52499">
    <property type="entry name" value="Isochorismatase-like hydrolases"/>
    <property type="match status" value="1"/>
</dbReference>
<dbReference type="Gene3D" id="3.40.50.850">
    <property type="entry name" value="Isochorismatase-like"/>
    <property type="match status" value="1"/>
</dbReference>
<organism evidence="4 5">
    <name type="scientific">Actinophytocola xinjiangensis</name>
    <dbReference type="NCBI Taxonomy" id="485602"/>
    <lineage>
        <taxon>Bacteria</taxon>
        <taxon>Bacillati</taxon>
        <taxon>Actinomycetota</taxon>
        <taxon>Actinomycetes</taxon>
        <taxon>Pseudonocardiales</taxon>
        <taxon>Pseudonocardiaceae</taxon>
    </lineage>
</organism>
<dbReference type="EMBL" id="MSIF01000019">
    <property type="protein sequence ID" value="OLF06769.1"/>
    <property type="molecule type" value="Genomic_DNA"/>
</dbReference>
<comment type="caution">
    <text evidence="4">The sequence shown here is derived from an EMBL/GenBank/DDBJ whole genome shotgun (WGS) entry which is preliminary data.</text>
</comment>
<dbReference type="GO" id="GO:0016787">
    <property type="term" value="F:hydrolase activity"/>
    <property type="evidence" value="ECO:0007669"/>
    <property type="project" value="UniProtKB-KW"/>
</dbReference>
<feature type="domain" description="Isochorismatase-like" evidence="3">
    <location>
        <begin position="7"/>
        <end position="185"/>
    </location>
</feature>
<accession>A0A7Z0WJS4</accession>
<sequence length="211" mass="23721">MTVQPGTVLIVVDLQNDFCTATRHQHNPDTLHAVTTNTARAIDTARTHGTEVVFVRFIGDLEHQPPSWRHRDATRGRPPKCREGTWGAQFHTVTPAPGERVFTKKACFDAFLHTDLHHHLTRRAAHHLVFAGLYTDVCVDTTARTAFQKGYHITILTDCTTALHLADDDILRFQRALYGARTTTHDHPHTWTRFTPDNTEPPSPTPHTASA</sequence>
<reference evidence="4 5" key="1">
    <citation type="submission" date="2016-12" db="EMBL/GenBank/DDBJ databases">
        <title>The draft genome sequence of Actinophytocola xinjiangensis.</title>
        <authorList>
            <person name="Wang W."/>
            <person name="Yuan L."/>
        </authorList>
    </citation>
    <scope>NUCLEOTIDE SEQUENCE [LARGE SCALE GENOMIC DNA]</scope>
    <source>
        <strain evidence="4 5">CGMCC 4.4663</strain>
    </source>
</reference>
<dbReference type="OrthoDB" id="5794853at2"/>
<protein>
    <recommendedName>
        <fullName evidence="3">Isochorismatase-like domain-containing protein</fullName>
    </recommendedName>
</protein>
<dbReference type="AlphaFoldDB" id="A0A7Z0WJS4"/>
<keyword evidence="5" id="KW-1185">Reference proteome</keyword>
<gene>
    <name evidence="4" type="ORF">BLA60_29875</name>
</gene>
<dbReference type="InterPro" id="IPR050272">
    <property type="entry name" value="Isochorismatase-like_hydrls"/>
</dbReference>
<dbReference type="PANTHER" id="PTHR43540">
    <property type="entry name" value="PEROXYUREIDOACRYLATE/UREIDOACRYLATE AMIDOHYDROLASE-RELATED"/>
    <property type="match status" value="1"/>
</dbReference>